<protein>
    <recommendedName>
        <fullName evidence="1">Plasmid conjugative transfer protein PilI domain-containing protein</fullName>
    </recommendedName>
</protein>
<evidence type="ECO:0000259" key="1">
    <source>
        <dbReference type="Pfam" id="PF10623"/>
    </source>
</evidence>
<accession>A0A5U0PP88</accession>
<gene>
    <name evidence="2" type="ORF">DOF42_01935</name>
</gene>
<sequence>MKNSKAFELLKSTNTSLTITVNALSLKRKDALTPLYINKWINYDIIILLETIHTEIIVKRHIKKDKNSNIAEFSVDIDKIIVNLKKLIKQKSSFSGRKKLNSLQSWLQTTAKKASQVTFSVPLYSDKKTNEYAIHYRENTGIDIRINQSTLANCIIESGKLKNTKNYMVCIKENNKRIKRWDREIFGNETRWRACPSDKFEILGEITLSYKVTRE</sequence>
<name>A0A5U0PP88_SALER</name>
<proteinExistence type="predicted"/>
<comment type="caution">
    <text evidence="2">The sequence shown here is derived from an EMBL/GenBank/DDBJ whole genome shotgun (WGS) entry which is preliminary data.</text>
</comment>
<evidence type="ECO:0000313" key="2">
    <source>
        <dbReference type="EMBL" id="EBO4815133.1"/>
    </source>
</evidence>
<dbReference type="AlphaFoldDB" id="A0A5U0PP88"/>
<organism evidence="2">
    <name type="scientific">Salmonella enterica</name>
    <name type="common">Salmonella choleraesuis</name>
    <dbReference type="NCBI Taxonomy" id="28901"/>
    <lineage>
        <taxon>Bacteria</taxon>
        <taxon>Pseudomonadati</taxon>
        <taxon>Pseudomonadota</taxon>
        <taxon>Gammaproteobacteria</taxon>
        <taxon>Enterobacterales</taxon>
        <taxon>Enterobacteriaceae</taxon>
        <taxon>Salmonella</taxon>
    </lineage>
</organism>
<dbReference type="EMBL" id="AAGIQQ010000001">
    <property type="protein sequence ID" value="EBO4815133.1"/>
    <property type="molecule type" value="Genomic_DNA"/>
</dbReference>
<dbReference type="Pfam" id="PF10623">
    <property type="entry name" value="PilI"/>
    <property type="match status" value="1"/>
</dbReference>
<feature type="domain" description="Plasmid conjugative transfer protein PilI" evidence="1">
    <location>
        <begin position="161"/>
        <end position="206"/>
    </location>
</feature>
<dbReference type="InterPro" id="IPR018897">
    <property type="entry name" value="Plasmid_conjug_transfer_PilI"/>
</dbReference>
<reference evidence="2" key="1">
    <citation type="submission" date="2018-06" db="EMBL/GenBank/DDBJ databases">
        <authorList>
            <consortium name="PulseNet: The National Subtyping Network for Foodborne Disease Surveillance"/>
            <person name="Tarr C.L."/>
            <person name="Trees E."/>
            <person name="Katz L.S."/>
            <person name="Carleton-Romer H.A."/>
            <person name="Stroika S."/>
            <person name="Kucerova Z."/>
            <person name="Roache K.F."/>
            <person name="Sabol A.L."/>
            <person name="Besser J."/>
            <person name="Gerner-Smidt P."/>
        </authorList>
    </citation>
    <scope>NUCLEOTIDE SEQUENCE</scope>
    <source>
        <strain evidence="2">PNUSAS043090</strain>
    </source>
</reference>